<feature type="transmembrane region" description="Helical" evidence="1">
    <location>
        <begin position="32"/>
        <end position="53"/>
    </location>
</feature>
<sequence>MGEKLSFESRYCLTTAMTKEYAKYVFCKTTRILGGIIMLVSAAALIISMVWAGYGLSDITLFILCFTAGLLIYNYYFLISMVVEKQAKRNGMKEPPECAVYFGSSVRMKEGKEEIAVKYPQIEKFYNLPNLFALETENKRTILVPKDSFVIGKAEDFEAFVKEKMQRQI</sequence>
<name>A0A916VD01_9FIRM</name>
<gene>
    <name evidence="3" type="ORF">ANBU17_16170</name>
</gene>
<dbReference type="Pfam" id="PF14317">
    <property type="entry name" value="YcxB"/>
    <property type="match status" value="1"/>
</dbReference>
<protein>
    <recommendedName>
        <fullName evidence="2">YcxB-like C-terminal domain-containing protein</fullName>
    </recommendedName>
</protein>
<dbReference type="RefSeq" id="WP_201310979.1">
    <property type="nucleotide sequence ID" value="NZ_BLYI01000033.1"/>
</dbReference>
<organism evidence="3 4">
    <name type="scientific">Anaerostipes butyraticus</name>
    <dbReference type="NCBI Taxonomy" id="645466"/>
    <lineage>
        <taxon>Bacteria</taxon>
        <taxon>Bacillati</taxon>
        <taxon>Bacillota</taxon>
        <taxon>Clostridia</taxon>
        <taxon>Lachnospirales</taxon>
        <taxon>Lachnospiraceae</taxon>
        <taxon>Anaerostipes</taxon>
    </lineage>
</organism>
<evidence type="ECO:0000259" key="2">
    <source>
        <dbReference type="Pfam" id="PF14317"/>
    </source>
</evidence>
<dbReference type="Proteomes" id="UP000613208">
    <property type="component" value="Unassembled WGS sequence"/>
</dbReference>
<evidence type="ECO:0000313" key="4">
    <source>
        <dbReference type="Proteomes" id="UP000613208"/>
    </source>
</evidence>
<keyword evidence="4" id="KW-1185">Reference proteome</keyword>
<evidence type="ECO:0000313" key="3">
    <source>
        <dbReference type="EMBL" id="GFO85270.1"/>
    </source>
</evidence>
<feature type="domain" description="YcxB-like C-terminal" evidence="2">
    <location>
        <begin position="107"/>
        <end position="161"/>
    </location>
</feature>
<evidence type="ECO:0000256" key="1">
    <source>
        <dbReference type="SAM" id="Phobius"/>
    </source>
</evidence>
<accession>A0A916VD01</accession>
<dbReference type="AlphaFoldDB" id="A0A916VD01"/>
<keyword evidence="1" id="KW-1133">Transmembrane helix</keyword>
<reference evidence="3" key="1">
    <citation type="submission" date="2020-06" db="EMBL/GenBank/DDBJ databases">
        <title>Characterization of fructooligosaccharide metabolism and fructooligosaccharide-degrading enzymes in human commensal butyrate producers.</title>
        <authorList>
            <person name="Tanno H."/>
            <person name="Fujii T."/>
            <person name="Hirano K."/>
            <person name="Maeno S."/>
            <person name="Tonozuka T."/>
            <person name="Sakamoto M."/>
            <person name="Ohkuma M."/>
            <person name="Tochio T."/>
            <person name="Endo A."/>
        </authorList>
    </citation>
    <scope>NUCLEOTIDE SEQUENCE</scope>
    <source>
        <strain evidence="3">JCM 17466</strain>
    </source>
</reference>
<dbReference type="InterPro" id="IPR025588">
    <property type="entry name" value="YcxB-like_C"/>
</dbReference>
<dbReference type="EMBL" id="BLYI01000033">
    <property type="protein sequence ID" value="GFO85270.1"/>
    <property type="molecule type" value="Genomic_DNA"/>
</dbReference>
<feature type="transmembrane region" description="Helical" evidence="1">
    <location>
        <begin position="59"/>
        <end position="83"/>
    </location>
</feature>
<comment type="caution">
    <text evidence="3">The sequence shown here is derived from an EMBL/GenBank/DDBJ whole genome shotgun (WGS) entry which is preliminary data.</text>
</comment>
<proteinExistence type="predicted"/>
<keyword evidence="1" id="KW-0472">Membrane</keyword>
<keyword evidence="1" id="KW-0812">Transmembrane</keyword>